<accession>A0A8S9K1R0</accession>
<name>A0A8S9K1R0_BRACR</name>
<organism evidence="1">
    <name type="scientific">Brassica cretica</name>
    <name type="common">Mustard</name>
    <dbReference type="NCBI Taxonomy" id="69181"/>
    <lineage>
        <taxon>Eukaryota</taxon>
        <taxon>Viridiplantae</taxon>
        <taxon>Streptophyta</taxon>
        <taxon>Embryophyta</taxon>
        <taxon>Tracheophyta</taxon>
        <taxon>Spermatophyta</taxon>
        <taxon>Magnoliopsida</taxon>
        <taxon>eudicotyledons</taxon>
        <taxon>Gunneridae</taxon>
        <taxon>Pentapetalae</taxon>
        <taxon>rosids</taxon>
        <taxon>malvids</taxon>
        <taxon>Brassicales</taxon>
        <taxon>Brassicaceae</taxon>
        <taxon>Brassiceae</taxon>
        <taxon>Brassica</taxon>
    </lineage>
</organism>
<gene>
    <name evidence="1" type="ORF">F2Q70_00040758</name>
</gene>
<dbReference type="EMBL" id="QGKY02000190">
    <property type="protein sequence ID" value="KAF2588325.1"/>
    <property type="molecule type" value="Genomic_DNA"/>
</dbReference>
<reference evidence="1" key="1">
    <citation type="submission" date="2019-12" db="EMBL/GenBank/DDBJ databases">
        <title>Genome sequencing and annotation of Brassica cretica.</title>
        <authorList>
            <person name="Studholme D.J."/>
            <person name="Sarris P.F."/>
        </authorList>
    </citation>
    <scope>NUCLEOTIDE SEQUENCE</scope>
    <source>
        <strain evidence="1">PFS-102/07</strain>
        <tissue evidence="1">Leaf</tissue>
    </source>
</reference>
<protein>
    <submittedName>
        <fullName evidence="1">Uncharacterized protein</fullName>
    </submittedName>
</protein>
<evidence type="ECO:0000313" key="1">
    <source>
        <dbReference type="EMBL" id="KAF2588325.1"/>
    </source>
</evidence>
<dbReference type="AlphaFoldDB" id="A0A8S9K1R0"/>
<sequence length="73" mass="8049">MAAAAAAAASSHYYLSLYSISHEDLSLLPGDESFLFLQIITAMLLRNWRGRDSWPASRSPVFSHQVAFFGTAE</sequence>
<proteinExistence type="predicted"/>
<comment type="caution">
    <text evidence="1">The sequence shown here is derived from an EMBL/GenBank/DDBJ whole genome shotgun (WGS) entry which is preliminary data.</text>
</comment>